<evidence type="ECO:0000259" key="1">
    <source>
        <dbReference type="SMART" id="SM00731"/>
    </source>
</evidence>
<organism evidence="2">
    <name type="scientific">hydrothermal vent metagenome</name>
    <dbReference type="NCBI Taxonomy" id="652676"/>
    <lineage>
        <taxon>unclassified sequences</taxon>
        <taxon>metagenomes</taxon>
        <taxon>ecological metagenomes</taxon>
    </lineage>
</organism>
<dbReference type="PANTHER" id="PTHR38773:SF1">
    <property type="entry name" value="PROTEIN SPRT"/>
    <property type="match status" value="1"/>
</dbReference>
<dbReference type="EMBL" id="UOFS01000037">
    <property type="protein sequence ID" value="VAW98260.1"/>
    <property type="molecule type" value="Genomic_DNA"/>
</dbReference>
<accession>A0A3B1A9J4</accession>
<dbReference type="InterPro" id="IPR006640">
    <property type="entry name" value="SprT-like_domain"/>
</dbReference>
<dbReference type="AlphaFoldDB" id="A0A3B1A9J4"/>
<dbReference type="SMART" id="SM00731">
    <property type="entry name" value="SprT"/>
    <property type="match status" value="1"/>
</dbReference>
<sequence>MKIEPISEQQQQQVIDLTMSFIQRAGRFYERQFKIIPVLFDLSGRASGMYCIKARKKYIRYNPYLFAKYYDDSLSDTIPHEVAHYISDELYGLKNIKPHGQQWKSVMQLFGVTAKATGNYDLTGIPTRQHKRINYHCACDTYLFTTKRHNQVVRGQSNYACRKCGEILMLTPNTEQII</sequence>
<evidence type="ECO:0000313" key="2">
    <source>
        <dbReference type="EMBL" id="VAW98260.1"/>
    </source>
</evidence>
<reference evidence="2" key="1">
    <citation type="submission" date="2018-06" db="EMBL/GenBank/DDBJ databases">
        <authorList>
            <person name="Zhirakovskaya E."/>
        </authorList>
    </citation>
    <scope>NUCLEOTIDE SEQUENCE</scope>
</reference>
<dbReference type="GO" id="GO:0006950">
    <property type="term" value="P:response to stress"/>
    <property type="evidence" value="ECO:0007669"/>
    <property type="project" value="UniProtKB-ARBA"/>
</dbReference>
<dbReference type="PANTHER" id="PTHR38773">
    <property type="entry name" value="PROTEIN SPRT"/>
    <property type="match status" value="1"/>
</dbReference>
<feature type="domain" description="SprT-like" evidence="1">
    <location>
        <begin position="15"/>
        <end position="171"/>
    </location>
</feature>
<gene>
    <name evidence="2" type="ORF">MNBD_GAMMA22-2440</name>
</gene>
<proteinExistence type="predicted"/>
<dbReference type="Pfam" id="PF10263">
    <property type="entry name" value="SprT-like"/>
    <property type="match status" value="1"/>
</dbReference>
<protein>
    <recommendedName>
        <fullName evidence="1">SprT-like domain-containing protein</fullName>
    </recommendedName>
</protein>
<name>A0A3B1A9J4_9ZZZZ</name>